<evidence type="ECO:0000256" key="3">
    <source>
        <dbReference type="ARBA" id="ARBA00022723"/>
    </source>
</evidence>
<evidence type="ECO:0000256" key="5">
    <source>
        <dbReference type="ARBA" id="ARBA00023014"/>
    </source>
</evidence>
<reference evidence="7" key="1">
    <citation type="journal article" date="2014" name="Front. Microbiol.">
        <title>High frequency of phylogenetically diverse reductive dehalogenase-homologous genes in deep subseafloor sedimentary metagenomes.</title>
        <authorList>
            <person name="Kawai M."/>
            <person name="Futagami T."/>
            <person name="Toyoda A."/>
            <person name="Takaki Y."/>
            <person name="Nishi S."/>
            <person name="Hori S."/>
            <person name="Arai W."/>
            <person name="Tsubouchi T."/>
            <person name="Morono Y."/>
            <person name="Uchiyama I."/>
            <person name="Ito T."/>
            <person name="Fujiyama A."/>
            <person name="Inagaki F."/>
            <person name="Takami H."/>
        </authorList>
    </citation>
    <scope>NUCLEOTIDE SEQUENCE</scope>
    <source>
        <strain evidence="7">Expedition CK06-06</strain>
    </source>
</reference>
<comment type="caution">
    <text evidence="7">The sequence shown here is derived from an EMBL/GenBank/DDBJ whole genome shotgun (WGS) entry which is preliminary data.</text>
</comment>
<evidence type="ECO:0000259" key="6">
    <source>
        <dbReference type="PROSITE" id="PS51918"/>
    </source>
</evidence>
<dbReference type="EMBL" id="BARU01002876">
    <property type="protein sequence ID" value="GAH18922.1"/>
    <property type="molecule type" value="Genomic_DNA"/>
</dbReference>
<keyword evidence="2" id="KW-0949">S-adenosyl-L-methionine</keyword>
<dbReference type="Gene3D" id="3.30.750.200">
    <property type="match status" value="1"/>
</dbReference>
<dbReference type="GO" id="GO:0003824">
    <property type="term" value="F:catalytic activity"/>
    <property type="evidence" value="ECO:0007669"/>
    <property type="project" value="InterPro"/>
</dbReference>
<dbReference type="AlphaFoldDB" id="X1DFF2"/>
<dbReference type="GO" id="GO:0046872">
    <property type="term" value="F:metal ion binding"/>
    <property type="evidence" value="ECO:0007669"/>
    <property type="project" value="UniProtKB-KW"/>
</dbReference>
<name>X1DFF2_9ZZZZ</name>
<gene>
    <name evidence="7" type="ORF">S03H2_06526</name>
</gene>
<dbReference type="GO" id="GO:0005829">
    <property type="term" value="C:cytosol"/>
    <property type="evidence" value="ECO:0007669"/>
    <property type="project" value="TreeGrafter"/>
</dbReference>
<evidence type="ECO:0000313" key="7">
    <source>
        <dbReference type="EMBL" id="GAH18922.1"/>
    </source>
</evidence>
<dbReference type="PANTHER" id="PTHR43409:SF16">
    <property type="entry name" value="SLR0320 PROTEIN"/>
    <property type="match status" value="1"/>
</dbReference>
<sequence>MDEEVLRAMKKAGCHYIRFGVESGSQKMLDIMKKGTTLARIENAFKLCRKTGIKTQAFFLFGVPGETQATIRETIEFAKKLKPDSAQFAVVIPHPGTELYAVCKKNGWLKHKNWEDFSSCNSLIETDKLSREDIERARIRAYREFYFRPSYILRTIFKIQSFKDLRAVVKSASSIIKRISFFKQYIS</sequence>
<evidence type="ECO:0000256" key="4">
    <source>
        <dbReference type="ARBA" id="ARBA00023004"/>
    </source>
</evidence>
<accession>X1DFF2</accession>
<dbReference type="Pfam" id="PF04055">
    <property type="entry name" value="Radical_SAM"/>
    <property type="match status" value="1"/>
</dbReference>
<keyword evidence="4" id="KW-0408">Iron</keyword>
<dbReference type="PANTHER" id="PTHR43409">
    <property type="entry name" value="ANAEROBIC MAGNESIUM-PROTOPORPHYRIN IX MONOMETHYL ESTER CYCLASE-RELATED"/>
    <property type="match status" value="1"/>
</dbReference>
<proteinExistence type="predicted"/>
<dbReference type="InterPro" id="IPR007197">
    <property type="entry name" value="rSAM"/>
</dbReference>
<dbReference type="InterPro" id="IPR051198">
    <property type="entry name" value="BchE-like"/>
</dbReference>
<dbReference type="InterPro" id="IPR058240">
    <property type="entry name" value="rSAM_sf"/>
</dbReference>
<keyword evidence="5" id="KW-0411">Iron-sulfur</keyword>
<dbReference type="PROSITE" id="PS51918">
    <property type="entry name" value="RADICAL_SAM"/>
    <property type="match status" value="1"/>
</dbReference>
<organism evidence="7">
    <name type="scientific">marine sediment metagenome</name>
    <dbReference type="NCBI Taxonomy" id="412755"/>
    <lineage>
        <taxon>unclassified sequences</taxon>
        <taxon>metagenomes</taxon>
        <taxon>ecological metagenomes</taxon>
    </lineage>
</organism>
<evidence type="ECO:0000256" key="1">
    <source>
        <dbReference type="ARBA" id="ARBA00001966"/>
    </source>
</evidence>
<comment type="cofactor">
    <cofactor evidence="1">
        <name>[4Fe-4S] cluster</name>
        <dbReference type="ChEBI" id="CHEBI:49883"/>
    </cofactor>
</comment>
<dbReference type="SUPFAM" id="SSF102114">
    <property type="entry name" value="Radical SAM enzymes"/>
    <property type="match status" value="1"/>
</dbReference>
<evidence type="ECO:0000256" key="2">
    <source>
        <dbReference type="ARBA" id="ARBA00022691"/>
    </source>
</evidence>
<keyword evidence="3" id="KW-0479">Metal-binding</keyword>
<dbReference type="GO" id="GO:0051536">
    <property type="term" value="F:iron-sulfur cluster binding"/>
    <property type="evidence" value="ECO:0007669"/>
    <property type="project" value="UniProtKB-KW"/>
</dbReference>
<feature type="domain" description="Radical SAM core" evidence="6">
    <location>
        <begin position="1"/>
        <end position="140"/>
    </location>
</feature>
<protein>
    <recommendedName>
        <fullName evidence="6">Radical SAM core domain-containing protein</fullName>
    </recommendedName>
</protein>